<dbReference type="InterPro" id="IPR003660">
    <property type="entry name" value="HAMP_dom"/>
</dbReference>
<feature type="region of interest" description="Disordered" evidence="6">
    <location>
        <begin position="271"/>
        <end position="301"/>
    </location>
</feature>
<dbReference type="PROSITE" id="PS50111">
    <property type="entry name" value="CHEMOTAXIS_TRANSDUC_2"/>
    <property type="match status" value="1"/>
</dbReference>
<dbReference type="PANTHER" id="PTHR43531">
    <property type="entry name" value="PROTEIN ICFG"/>
    <property type="match status" value="1"/>
</dbReference>
<evidence type="ECO:0000256" key="5">
    <source>
        <dbReference type="PROSITE-ProRule" id="PRU00284"/>
    </source>
</evidence>
<dbReference type="GO" id="GO:0004888">
    <property type="term" value="F:transmembrane signaling receptor activity"/>
    <property type="evidence" value="ECO:0007669"/>
    <property type="project" value="InterPro"/>
</dbReference>
<organism evidence="10 11">
    <name type="scientific">Luteibacter rhizovicinus</name>
    <dbReference type="NCBI Taxonomy" id="242606"/>
    <lineage>
        <taxon>Bacteria</taxon>
        <taxon>Pseudomonadati</taxon>
        <taxon>Pseudomonadota</taxon>
        <taxon>Gammaproteobacteria</taxon>
        <taxon>Lysobacterales</taxon>
        <taxon>Rhodanobacteraceae</taxon>
        <taxon>Luteibacter</taxon>
    </lineage>
</organism>
<evidence type="ECO:0000256" key="1">
    <source>
        <dbReference type="ARBA" id="ARBA00004370"/>
    </source>
</evidence>
<dbReference type="Proteomes" id="UP000295645">
    <property type="component" value="Unassembled WGS sequence"/>
</dbReference>
<keyword evidence="11" id="KW-1185">Reference proteome</keyword>
<reference evidence="10 11" key="1">
    <citation type="submission" date="2019-03" db="EMBL/GenBank/DDBJ databases">
        <title>Above-ground endophytic microbial communities from plants in different locations in the United States.</title>
        <authorList>
            <person name="Frank C."/>
        </authorList>
    </citation>
    <scope>NUCLEOTIDE SEQUENCE [LARGE SCALE GENOMIC DNA]</scope>
    <source>
        <strain evidence="10 11">LP_13_YM</strain>
    </source>
</reference>
<keyword evidence="3 5" id="KW-0807">Transducer</keyword>
<dbReference type="AlphaFoldDB" id="A0A4R3YJC8"/>
<dbReference type="SMART" id="SM00283">
    <property type="entry name" value="MA"/>
    <property type="match status" value="1"/>
</dbReference>
<feature type="compositionally biased region" description="Polar residues" evidence="6">
    <location>
        <begin position="286"/>
        <end position="301"/>
    </location>
</feature>
<dbReference type="SUPFAM" id="SSF58104">
    <property type="entry name" value="Methyl-accepting chemotaxis protein (MCP) signaling domain"/>
    <property type="match status" value="1"/>
</dbReference>
<feature type="domain" description="Methyl-accepting transducer" evidence="8">
    <location>
        <begin position="266"/>
        <end position="495"/>
    </location>
</feature>
<evidence type="ECO:0000259" key="9">
    <source>
        <dbReference type="PROSITE" id="PS50885"/>
    </source>
</evidence>
<dbReference type="GO" id="GO:0016020">
    <property type="term" value="C:membrane"/>
    <property type="evidence" value="ECO:0007669"/>
    <property type="project" value="UniProtKB-SubCell"/>
</dbReference>
<name>A0A4R3YJC8_9GAMM</name>
<dbReference type="GO" id="GO:0007165">
    <property type="term" value="P:signal transduction"/>
    <property type="evidence" value="ECO:0007669"/>
    <property type="project" value="UniProtKB-KW"/>
</dbReference>
<comment type="caution">
    <text evidence="10">The sequence shown here is derived from an EMBL/GenBank/DDBJ whole genome shotgun (WGS) entry which is preliminary data.</text>
</comment>
<dbReference type="InterPro" id="IPR051310">
    <property type="entry name" value="MCP_chemotaxis"/>
</dbReference>
<dbReference type="FunFam" id="1.10.287.950:FF:000001">
    <property type="entry name" value="Methyl-accepting chemotaxis sensory transducer"/>
    <property type="match status" value="1"/>
</dbReference>
<comment type="similarity">
    <text evidence="4">Belongs to the methyl-accepting chemotaxis (MCP) protein family.</text>
</comment>
<dbReference type="Pfam" id="PF12729">
    <property type="entry name" value="4HB_MCP_1"/>
    <property type="match status" value="1"/>
</dbReference>
<dbReference type="Gene3D" id="1.10.287.950">
    <property type="entry name" value="Methyl-accepting chemotaxis protein"/>
    <property type="match status" value="1"/>
</dbReference>
<keyword evidence="7" id="KW-1133">Transmembrane helix</keyword>
<feature type="transmembrane region" description="Helical" evidence="7">
    <location>
        <begin position="184"/>
        <end position="207"/>
    </location>
</feature>
<feature type="region of interest" description="Disordered" evidence="6">
    <location>
        <begin position="520"/>
        <end position="549"/>
    </location>
</feature>
<dbReference type="RefSeq" id="WP_279389040.1">
    <property type="nucleotide sequence ID" value="NZ_SMCS01000007.1"/>
</dbReference>
<dbReference type="Pfam" id="PF00015">
    <property type="entry name" value="MCPsignal"/>
    <property type="match status" value="1"/>
</dbReference>
<comment type="subcellular location">
    <subcellularLocation>
        <location evidence="1">Membrane</location>
    </subcellularLocation>
</comment>
<dbReference type="PRINTS" id="PR00260">
    <property type="entry name" value="CHEMTRNSDUCR"/>
</dbReference>
<evidence type="ECO:0000256" key="4">
    <source>
        <dbReference type="ARBA" id="ARBA00029447"/>
    </source>
</evidence>
<dbReference type="PANTHER" id="PTHR43531:SF11">
    <property type="entry name" value="METHYL-ACCEPTING CHEMOTAXIS PROTEIN 3"/>
    <property type="match status" value="1"/>
</dbReference>
<evidence type="ECO:0000256" key="3">
    <source>
        <dbReference type="ARBA" id="ARBA00023224"/>
    </source>
</evidence>
<evidence type="ECO:0000313" key="11">
    <source>
        <dbReference type="Proteomes" id="UP000295645"/>
    </source>
</evidence>
<sequence length="549" mass="58476">MRISVRARIGGSMGAVLIVALVLGLVGIRGIRASNDRLDRMYNSNVRPIAAIGDVRSMIVENRALLTREMLRATGDGAATRAEILKNIVQLDASWASYYPSMVTSDDERAQALAFIATKEKARPLVQKTLSLIEMGNTSEARKLILDEVAPVLTEESNLADAIAASNTREAADAFASAGNAYRFTFVLTVVVASIGMVFVVLLGMLLSRSVMRPLVRARSLVQAISHGKLGNNWTTRSRDEFGDMLGALGSMDLRLSEIVGSIRTSSEDVSGAARDISRGNDDLSQRTQEQASSLEQTAASMEQMAASVKQNADGADHARRMAAQVRQNAEQGSGISNDAVAAMHEITASSAQIGEIVVLIDEIAFQTNLLALNAAVEAARAGEQGRGFAVVASEVRMLSQRSSAAAREIRTLIQSSSMKVREGAELVERTGQALNEIAVGARTVNAIVEEIAAASQQQAAGIGEVNHAVSALDEVTQQNAALVEEASAASRRAFELSQALLERITFFRFDDALPVPSVTTATAPPPAPASHEKRLHSAPSSGPLWKEF</sequence>
<accession>A0A4R3YJC8</accession>
<feature type="compositionally biased region" description="Basic and acidic residues" evidence="6">
    <location>
        <begin position="276"/>
        <end position="285"/>
    </location>
</feature>
<evidence type="ECO:0000256" key="2">
    <source>
        <dbReference type="ARBA" id="ARBA00022500"/>
    </source>
</evidence>
<dbReference type="GO" id="GO:0006935">
    <property type="term" value="P:chemotaxis"/>
    <property type="evidence" value="ECO:0007669"/>
    <property type="project" value="UniProtKB-KW"/>
</dbReference>
<keyword evidence="7" id="KW-0812">Transmembrane</keyword>
<evidence type="ECO:0000256" key="7">
    <source>
        <dbReference type="SAM" id="Phobius"/>
    </source>
</evidence>
<dbReference type="InterPro" id="IPR004089">
    <property type="entry name" value="MCPsignal_dom"/>
</dbReference>
<evidence type="ECO:0000259" key="8">
    <source>
        <dbReference type="PROSITE" id="PS50111"/>
    </source>
</evidence>
<feature type="domain" description="HAMP" evidence="9">
    <location>
        <begin position="209"/>
        <end position="261"/>
    </location>
</feature>
<evidence type="ECO:0000256" key="6">
    <source>
        <dbReference type="SAM" id="MobiDB-lite"/>
    </source>
</evidence>
<dbReference type="InterPro" id="IPR024478">
    <property type="entry name" value="HlyB_4HB_MCP"/>
</dbReference>
<keyword evidence="7" id="KW-0472">Membrane</keyword>
<keyword evidence="2" id="KW-0145">Chemotaxis</keyword>
<dbReference type="CDD" id="cd11386">
    <property type="entry name" value="MCP_signal"/>
    <property type="match status" value="1"/>
</dbReference>
<evidence type="ECO:0000313" key="10">
    <source>
        <dbReference type="EMBL" id="TCV92336.1"/>
    </source>
</evidence>
<protein>
    <submittedName>
        <fullName evidence="10">Methyl-accepting chemotaxis protein</fullName>
    </submittedName>
</protein>
<dbReference type="PROSITE" id="PS50885">
    <property type="entry name" value="HAMP"/>
    <property type="match status" value="1"/>
</dbReference>
<dbReference type="InterPro" id="IPR004090">
    <property type="entry name" value="Chemotax_Me-accpt_rcpt"/>
</dbReference>
<dbReference type="EMBL" id="SMCS01000007">
    <property type="protein sequence ID" value="TCV92336.1"/>
    <property type="molecule type" value="Genomic_DNA"/>
</dbReference>
<gene>
    <name evidence="10" type="ORF">EC912_10742</name>
</gene>
<proteinExistence type="inferred from homology"/>
<dbReference type="Pfam" id="PF00672">
    <property type="entry name" value="HAMP"/>
    <property type="match status" value="1"/>
</dbReference>